<name>M5G062_DACPD</name>
<keyword evidence="2" id="KW-0732">Signal</keyword>
<reference evidence="3 4" key="1">
    <citation type="journal article" date="2012" name="Science">
        <title>The Paleozoic origin of enzymatic lignin decomposition reconstructed from 31 fungal genomes.</title>
        <authorList>
            <person name="Floudas D."/>
            <person name="Binder M."/>
            <person name="Riley R."/>
            <person name="Barry K."/>
            <person name="Blanchette R.A."/>
            <person name="Henrissat B."/>
            <person name="Martinez A.T."/>
            <person name="Otillar R."/>
            <person name="Spatafora J.W."/>
            <person name="Yadav J.S."/>
            <person name="Aerts A."/>
            <person name="Benoit I."/>
            <person name="Boyd A."/>
            <person name="Carlson A."/>
            <person name="Copeland A."/>
            <person name="Coutinho P.M."/>
            <person name="de Vries R.P."/>
            <person name="Ferreira P."/>
            <person name="Findley K."/>
            <person name="Foster B."/>
            <person name="Gaskell J."/>
            <person name="Glotzer D."/>
            <person name="Gorecki P."/>
            <person name="Heitman J."/>
            <person name="Hesse C."/>
            <person name="Hori C."/>
            <person name="Igarashi K."/>
            <person name="Jurgens J.A."/>
            <person name="Kallen N."/>
            <person name="Kersten P."/>
            <person name="Kohler A."/>
            <person name="Kuees U."/>
            <person name="Kumar T.K.A."/>
            <person name="Kuo A."/>
            <person name="LaButti K."/>
            <person name="Larrondo L.F."/>
            <person name="Lindquist E."/>
            <person name="Ling A."/>
            <person name="Lombard V."/>
            <person name="Lucas S."/>
            <person name="Lundell T."/>
            <person name="Martin R."/>
            <person name="McLaughlin D.J."/>
            <person name="Morgenstern I."/>
            <person name="Morin E."/>
            <person name="Murat C."/>
            <person name="Nagy L.G."/>
            <person name="Nolan M."/>
            <person name="Ohm R.A."/>
            <person name="Patyshakuliyeva A."/>
            <person name="Rokas A."/>
            <person name="Ruiz-Duenas F.J."/>
            <person name="Sabat G."/>
            <person name="Salamov A."/>
            <person name="Samejima M."/>
            <person name="Schmutz J."/>
            <person name="Slot J.C."/>
            <person name="St John F."/>
            <person name="Stenlid J."/>
            <person name="Sun H."/>
            <person name="Sun S."/>
            <person name="Syed K."/>
            <person name="Tsang A."/>
            <person name="Wiebenga A."/>
            <person name="Young D."/>
            <person name="Pisabarro A."/>
            <person name="Eastwood D.C."/>
            <person name="Martin F."/>
            <person name="Cullen D."/>
            <person name="Grigoriev I.V."/>
            <person name="Hibbett D.S."/>
        </authorList>
    </citation>
    <scope>NUCLEOTIDE SEQUENCE [LARGE SCALE GENOMIC DNA]</scope>
    <source>
        <strain evidence="3 4">DJM-731 SS1</strain>
    </source>
</reference>
<dbReference type="HOGENOM" id="CLU_2250036_0_0_1"/>
<feature type="compositionally biased region" description="Basic and acidic residues" evidence="1">
    <location>
        <begin position="87"/>
        <end position="104"/>
    </location>
</feature>
<dbReference type="RefSeq" id="XP_040629041.1">
    <property type="nucleotide sequence ID" value="XM_040768403.1"/>
</dbReference>
<organism evidence="3 4">
    <name type="scientific">Dacryopinax primogenitus (strain DJM 731)</name>
    <name type="common">Brown rot fungus</name>
    <dbReference type="NCBI Taxonomy" id="1858805"/>
    <lineage>
        <taxon>Eukaryota</taxon>
        <taxon>Fungi</taxon>
        <taxon>Dikarya</taxon>
        <taxon>Basidiomycota</taxon>
        <taxon>Agaricomycotina</taxon>
        <taxon>Dacrymycetes</taxon>
        <taxon>Dacrymycetales</taxon>
        <taxon>Dacrymycetaceae</taxon>
        <taxon>Dacryopinax</taxon>
    </lineage>
</organism>
<dbReference type="EMBL" id="JH795862">
    <property type="protein sequence ID" value="EJU02144.1"/>
    <property type="molecule type" value="Genomic_DNA"/>
</dbReference>
<evidence type="ECO:0000256" key="2">
    <source>
        <dbReference type="SAM" id="SignalP"/>
    </source>
</evidence>
<sequence length="104" mass="12057">MFTIRITPFVSLLALSWLATTTRVLQTENQWLATVEARSFDQLDVGYGVRHLDNRDIDLHDQDELHERETDEDSSWLELRTPPDPAEPEKAAEQLVKEHEKTAE</sequence>
<dbReference type="GeneID" id="63683465"/>
<proteinExistence type="predicted"/>
<evidence type="ECO:0000256" key="1">
    <source>
        <dbReference type="SAM" id="MobiDB-lite"/>
    </source>
</evidence>
<feature type="signal peptide" evidence="2">
    <location>
        <begin position="1"/>
        <end position="21"/>
    </location>
</feature>
<feature type="compositionally biased region" description="Basic and acidic residues" evidence="1">
    <location>
        <begin position="58"/>
        <end position="69"/>
    </location>
</feature>
<evidence type="ECO:0000313" key="3">
    <source>
        <dbReference type="EMBL" id="EJU02144.1"/>
    </source>
</evidence>
<feature type="chain" id="PRO_5004067415" evidence="2">
    <location>
        <begin position="22"/>
        <end position="104"/>
    </location>
</feature>
<feature type="region of interest" description="Disordered" evidence="1">
    <location>
        <begin position="58"/>
        <end position="104"/>
    </location>
</feature>
<accession>M5G062</accession>
<dbReference type="AlphaFoldDB" id="M5G062"/>
<keyword evidence="4" id="KW-1185">Reference proteome</keyword>
<dbReference type="Proteomes" id="UP000030653">
    <property type="component" value="Unassembled WGS sequence"/>
</dbReference>
<gene>
    <name evidence="3" type="ORF">DACRYDRAFT_107081</name>
</gene>
<protein>
    <submittedName>
        <fullName evidence="3">Uncharacterized protein</fullName>
    </submittedName>
</protein>
<evidence type="ECO:0000313" key="4">
    <source>
        <dbReference type="Proteomes" id="UP000030653"/>
    </source>
</evidence>